<keyword evidence="3" id="KW-1185">Reference proteome</keyword>
<dbReference type="EMBL" id="AP029266">
    <property type="protein sequence ID" value="BFG01715.1"/>
    <property type="molecule type" value="Genomic_DNA"/>
</dbReference>
<evidence type="ECO:0000313" key="2">
    <source>
        <dbReference type="EMBL" id="BFG01715.1"/>
    </source>
</evidence>
<organism evidence="2 3">
    <name type="scientific">Drosophila madeirensis</name>
    <name type="common">Fruit fly</name>
    <dbReference type="NCBI Taxonomy" id="30013"/>
    <lineage>
        <taxon>Eukaryota</taxon>
        <taxon>Metazoa</taxon>
        <taxon>Ecdysozoa</taxon>
        <taxon>Arthropoda</taxon>
        <taxon>Hexapoda</taxon>
        <taxon>Insecta</taxon>
        <taxon>Pterygota</taxon>
        <taxon>Neoptera</taxon>
        <taxon>Endopterygota</taxon>
        <taxon>Diptera</taxon>
        <taxon>Brachycera</taxon>
        <taxon>Muscomorpha</taxon>
        <taxon>Ephydroidea</taxon>
        <taxon>Drosophilidae</taxon>
        <taxon>Drosophila</taxon>
        <taxon>Sophophora</taxon>
    </lineage>
</organism>
<feature type="compositionally biased region" description="Basic residues" evidence="1">
    <location>
        <begin position="59"/>
        <end position="101"/>
    </location>
</feature>
<dbReference type="AlphaFoldDB" id="A0AAU9G2A4"/>
<protein>
    <submittedName>
        <fullName evidence="2">Histone H1-II-like</fullName>
    </submittedName>
</protein>
<accession>A0AAU9G2A4</accession>
<sequence length="134" mass="14883">MSNSAGQSSGVRVGCGFRVRDSRGWFGADRRGRRVLSLASQRWREPELDKMAGAGCSKTPKKRAASKRMRKGTRSKAKPKQAKPKRAKSSCAKRRRRKSAAGKKCMPMPKAKAKAKRSAKKPQPKRKAARRKSC</sequence>
<feature type="region of interest" description="Disordered" evidence="1">
    <location>
        <begin position="44"/>
        <end position="134"/>
    </location>
</feature>
<name>A0AAU9G2A4_DROMD</name>
<gene>
    <name evidence="2" type="ORF">DMAD_01403</name>
</gene>
<dbReference type="Proteomes" id="UP001500889">
    <property type="component" value="Chromosome A"/>
</dbReference>
<evidence type="ECO:0000256" key="1">
    <source>
        <dbReference type="SAM" id="MobiDB-lite"/>
    </source>
</evidence>
<feature type="compositionally biased region" description="Basic residues" evidence="1">
    <location>
        <begin position="111"/>
        <end position="134"/>
    </location>
</feature>
<reference evidence="2 3" key="1">
    <citation type="submission" date="2024-02" db="EMBL/GenBank/DDBJ databases">
        <title>A chromosome-level genome assembly of Drosophila madeirensis, a fruit fly species endemic to Madeira island.</title>
        <authorList>
            <person name="Tomihara K."/>
            <person name="Llopart A."/>
            <person name="Yamamoto D."/>
        </authorList>
    </citation>
    <scope>NUCLEOTIDE SEQUENCE [LARGE SCALE GENOMIC DNA]</scope>
    <source>
        <strain evidence="2 3">RF1</strain>
    </source>
</reference>
<evidence type="ECO:0000313" key="3">
    <source>
        <dbReference type="Proteomes" id="UP001500889"/>
    </source>
</evidence>
<proteinExistence type="predicted"/>